<keyword evidence="2" id="KW-0963">Cytoplasm</keyword>
<evidence type="ECO:0000259" key="11">
    <source>
        <dbReference type="Pfam" id="PF08245"/>
    </source>
</evidence>
<protein>
    <submittedName>
        <fullName evidence="12">Unannotated protein</fullName>
    </submittedName>
</protein>
<gene>
    <name evidence="12" type="ORF">UFOPK1874_00068</name>
</gene>
<comment type="similarity">
    <text evidence="1">Belongs to the MurCDEF family. MurE subfamily.</text>
</comment>
<dbReference type="GO" id="GO:0009252">
    <property type="term" value="P:peptidoglycan biosynthetic process"/>
    <property type="evidence" value="ECO:0007669"/>
    <property type="project" value="UniProtKB-KW"/>
</dbReference>
<keyword evidence="6" id="KW-0133">Cell shape</keyword>
<dbReference type="Pfam" id="PF01225">
    <property type="entry name" value="Mur_ligase"/>
    <property type="match status" value="1"/>
</dbReference>
<dbReference type="GO" id="GO:0051301">
    <property type="term" value="P:cell division"/>
    <property type="evidence" value="ECO:0007669"/>
    <property type="project" value="InterPro"/>
</dbReference>
<sequence>MSRYPIPSITIRELVDAAGVAASNVNIEVVVSGITQDSRSVEAGDMYCCVRGEKFDGHSFIPQALAAGATALLVDSPVTGIPDSVAVVTVENVRSALGPIASAAFGFPSRSLTMVGITGTNGKTSTAAMISSILRAAGKSVEIVGTLSGVRTTPEAIDLQAFLASAVSAGITHVVMEVSSHALDQSRVSGMSFDIAVFTNLSRDHLDYHKTDEAYFAAKARLFTPELSKRGVMNSDDPHGRLLLDVASISMVPFALGNASNATVRVDSVSFEWRGLNISLPMGGAFTLINAIAALTACAELGIEDEYLIDGCAQLVQVPGRFESVANSYGIGIVVDYAHTPDGLREVISSARALCHGRLIVVFGCGGDRDQGKRPLMGAAAQEADIVFVTSDNPRSEDPQSIIDAILVGVTKSTIAVHVDIDRGNAIASAISEARRDDIVVIAGKGHESTQEVAGVHHPFNDVDVAKSALSQKKGSEL</sequence>
<evidence type="ECO:0000256" key="6">
    <source>
        <dbReference type="ARBA" id="ARBA00022960"/>
    </source>
</evidence>
<name>A0A6J6H315_9ZZZZ</name>
<dbReference type="InterPro" id="IPR005761">
    <property type="entry name" value="UDP-N-AcMur-Glu-dNH2Pim_ligase"/>
</dbReference>
<keyword evidence="7" id="KW-0573">Peptidoglycan synthesis</keyword>
<evidence type="ECO:0000259" key="10">
    <source>
        <dbReference type="Pfam" id="PF02875"/>
    </source>
</evidence>
<evidence type="ECO:0000256" key="1">
    <source>
        <dbReference type="ARBA" id="ARBA00005898"/>
    </source>
</evidence>
<dbReference type="EMBL" id="CAEZUX010000002">
    <property type="protein sequence ID" value="CAB4605625.1"/>
    <property type="molecule type" value="Genomic_DNA"/>
</dbReference>
<dbReference type="Pfam" id="PF08245">
    <property type="entry name" value="Mur_ligase_M"/>
    <property type="match status" value="1"/>
</dbReference>
<evidence type="ECO:0000313" key="12">
    <source>
        <dbReference type="EMBL" id="CAB4605625.1"/>
    </source>
</evidence>
<dbReference type="PANTHER" id="PTHR23135:SF4">
    <property type="entry name" value="UDP-N-ACETYLMURAMOYL-L-ALANYL-D-GLUTAMATE--2,6-DIAMINOPIMELATE LIGASE MURE HOMOLOG, CHLOROPLASTIC"/>
    <property type="match status" value="1"/>
</dbReference>
<dbReference type="GO" id="GO:0008360">
    <property type="term" value="P:regulation of cell shape"/>
    <property type="evidence" value="ECO:0007669"/>
    <property type="project" value="UniProtKB-KW"/>
</dbReference>
<dbReference type="InterPro" id="IPR036565">
    <property type="entry name" value="Mur-like_cat_sf"/>
</dbReference>
<evidence type="ECO:0000256" key="2">
    <source>
        <dbReference type="ARBA" id="ARBA00022490"/>
    </source>
</evidence>
<dbReference type="HAMAP" id="MF_00208">
    <property type="entry name" value="MurE"/>
    <property type="match status" value="1"/>
</dbReference>
<dbReference type="Gene3D" id="3.40.1190.10">
    <property type="entry name" value="Mur-like, catalytic domain"/>
    <property type="match status" value="1"/>
</dbReference>
<evidence type="ECO:0000256" key="4">
    <source>
        <dbReference type="ARBA" id="ARBA00022741"/>
    </source>
</evidence>
<dbReference type="InterPro" id="IPR000713">
    <property type="entry name" value="Mur_ligase_N"/>
</dbReference>
<dbReference type="PROSITE" id="PS01011">
    <property type="entry name" value="FOLYLPOLYGLU_SYNT_1"/>
    <property type="match status" value="1"/>
</dbReference>
<dbReference type="PANTHER" id="PTHR23135">
    <property type="entry name" value="MUR LIGASE FAMILY MEMBER"/>
    <property type="match status" value="1"/>
</dbReference>
<dbReference type="AlphaFoldDB" id="A0A6J6H315"/>
<keyword evidence="8" id="KW-0961">Cell wall biogenesis/degradation</keyword>
<dbReference type="SUPFAM" id="SSF53244">
    <property type="entry name" value="MurD-like peptide ligases, peptide-binding domain"/>
    <property type="match status" value="1"/>
</dbReference>
<evidence type="ECO:0000256" key="5">
    <source>
        <dbReference type="ARBA" id="ARBA00022840"/>
    </source>
</evidence>
<dbReference type="InterPro" id="IPR035911">
    <property type="entry name" value="MurE/MurF_N"/>
</dbReference>
<dbReference type="GO" id="GO:0005737">
    <property type="term" value="C:cytoplasm"/>
    <property type="evidence" value="ECO:0007669"/>
    <property type="project" value="InterPro"/>
</dbReference>
<feature type="domain" description="Mur ligase central" evidence="11">
    <location>
        <begin position="117"/>
        <end position="297"/>
    </location>
</feature>
<evidence type="ECO:0000259" key="9">
    <source>
        <dbReference type="Pfam" id="PF01225"/>
    </source>
</evidence>
<proteinExistence type="inferred from homology"/>
<dbReference type="Pfam" id="PF02875">
    <property type="entry name" value="Mur_ligase_C"/>
    <property type="match status" value="1"/>
</dbReference>
<dbReference type="InterPro" id="IPR004101">
    <property type="entry name" value="Mur_ligase_C"/>
</dbReference>
<dbReference type="GO" id="GO:0005524">
    <property type="term" value="F:ATP binding"/>
    <property type="evidence" value="ECO:0007669"/>
    <property type="project" value="UniProtKB-KW"/>
</dbReference>
<evidence type="ECO:0000256" key="7">
    <source>
        <dbReference type="ARBA" id="ARBA00022984"/>
    </source>
</evidence>
<dbReference type="SUPFAM" id="SSF53623">
    <property type="entry name" value="MurD-like peptide ligases, catalytic domain"/>
    <property type="match status" value="1"/>
</dbReference>
<evidence type="ECO:0000256" key="3">
    <source>
        <dbReference type="ARBA" id="ARBA00022598"/>
    </source>
</evidence>
<keyword evidence="4" id="KW-0547">Nucleotide-binding</keyword>
<dbReference type="InterPro" id="IPR036615">
    <property type="entry name" value="Mur_ligase_C_dom_sf"/>
</dbReference>
<dbReference type="GO" id="GO:0004326">
    <property type="term" value="F:tetrahydrofolylpolyglutamate synthase activity"/>
    <property type="evidence" value="ECO:0007669"/>
    <property type="project" value="InterPro"/>
</dbReference>
<dbReference type="Gene3D" id="3.90.190.20">
    <property type="entry name" value="Mur ligase, C-terminal domain"/>
    <property type="match status" value="1"/>
</dbReference>
<organism evidence="12">
    <name type="scientific">freshwater metagenome</name>
    <dbReference type="NCBI Taxonomy" id="449393"/>
    <lineage>
        <taxon>unclassified sequences</taxon>
        <taxon>metagenomes</taxon>
        <taxon>ecological metagenomes</taxon>
    </lineage>
</organism>
<dbReference type="GO" id="GO:0071555">
    <property type="term" value="P:cell wall organization"/>
    <property type="evidence" value="ECO:0007669"/>
    <property type="project" value="UniProtKB-KW"/>
</dbReference>
<dbReference type="SUPFAM" id="SSF63418">
    <property type="entry name" value="MurE/MurF N-terminal domain"/>
    <property type="match status" value="1"/>
</dbReference>
<feature type="domain" description="Mur ligase C-terminal" evidence="10">
    <location>
        <begin position="320"/>
        <end position="446"/>
    </location>
</feature>
<keyword evidence="3" id="KW-0436">Ligase</keyword>
<dbReference type="Gene3D" id="3.40.1390.10">
    <property type="entry name" value="MurE/MurF, N-terminal domain"/>
    <property type="match status" value="1"/>
</dbReference>
<reference evidence="12" key="1">
    <citation type="submission" date="2020-05" db="EMBL/GenBank/DDBJ databases">
        <authorList>
            <person name="Chiriac C."/>
            <person name="Salcher M."/>
            <person name="Ghai R."/>
            <person name="Kavagutti S V."/>
        </authorList>
    </citation>
    <scope>NUCLEOTIDE SEQUENCE</scope>
</reference>
<dbReference type="NCBIfam" id="TIGR01085">
    <property type="entry name" value="murE"/>
    <property type="match status" value="1"/>
</dbReference>
<dbReference type="NCBIfam" id="NF001126">
    <property type="entry name" value="PRK00139.1-4"/>
    <property type="match status" value="1"/>
</dbReference>
<evidence type="ECO:0000256" key="8">
    <source>
        <dbReference type="ARBA" id="ARBA00023316"/>
    </source>
</evidence>
<accession>A0A6J6H315</accession>
<keyword evidence="5" id="KW-0067">ATP-binding</keyword>
<dbReference type="InterPro" id="IPR018109">
    <property type="entry name" value="Folylpolyglutamate_synth_CS"/>
</dbReference>
<dbReference type="InterPro" id="IPR013221">
    <property type="entry name" value="Mur_ligase_cen"/>
</dbReference>
<dbReference type="NCBIfam" id="NF001124">
    <property type="entry name" value="PRK00139.1-2"/>
    <property type="match status" value="1"/>
</dbReference>
<feature type="domain" description="Mur ligase N-terminal catalytic" evidence="9">
    <location>
        <begin position="31"/>
        <end position="102"/>
    </location>
</feature>